<dbReference type="Gene3D" id="3.40.1830.10">
    <property type="entry name" value="Thermophilic metalloprotease (M29)"/>
    <property type="match status" value="1"/>
</dbReference>
<proteinExistence type="inferred from homology"/>
<dbReference type="InterPro" id="IPR035097">
    <property type="entry name" value="M29_N-terminal"/>
</dbReference>
<keyword evidence="8" id="KW-0378">Hydrolase</keyword>
<dbReference type="SUPFAM" id="SSF144052">
    <property type="entry name" value="Thermophilic metalloprotease-like"/>
    <property type="match status" value="1"/>
</dbReference>
<sequence>MQPDFLEGYADVLLWALDTARTQPMAKDDIIMLRYHAAALPLAEVLFEKILEKGAHPIMRTALSSGMEKTFYKKSSDTQLGFHAPGEKELFSSLNGNIVLHAPESLTHLADTDPSRMAFFARSRKVFKDILDERDARRLFGWTLCIYPTEELARHAAMNLEEYTQQILQACFLDMENPVARWESILERAKAIKKWLSSLNTDFFHIQSDTCDLKIRAGEQRKWLGLSGHNIPSFELFISPDWRGTEGVFYADQVSFRSGHRVRGVRLEFSDGEVVRATAEEGENFLLKQLETDAGARRVGEFSLTDRRFSRISRFMANTLFDENYGGEWGNSHIAIGSAYADSFTGDLTTFGAEQKKALGFNDSALHWDLVNTQPKCVDAVLHSGERIRIYENGLFMNP</sequence>
<dbReference type="RefSeq" id="WP_144684493.1">
    <property type="nucleotide sequence ID" value="NZ_VLLC01000011.1"/>
</dbReference>
<keyword evidence="11" id="KW-1185">Reference proteome</keyword>
<gene>
    <name evidence="10" type="ORF">LZ24_01709</name>
</gene>
<organism evidence="10 11">
    <name type="scientific">Desulfobotulus alkaliphilus</name>
    <dbReference type="NCBI Taxonomy" id="622671"/>
    <lineage>
        <taxon>Bacteria</taxon>
        <taxon>Pseudomonadati</taxon>
        <taxon>Thermodesulfobacteriota</taxon>
        <taxon>Desulfobacteria</taxon>
        <taxon>Desulfobacterales</taxon>
        <taxon>Desulfobacteraceae</taxon>
        <taxon>Desulfobotulus</taxon>
    </lineage>
</organism>
<dbReference type="Pfam" id="PF02073">
    <property type="entry name" value="Peptidase_M29"/>
    <property type="match status" value="1"/>
</dbReference>
<dbReference type="PANTHER" id="PTHR34448:SF3">
    <property type="entry name" value="AMINOPEPTIDASE AMPS"/>
    <property type="match status" value="1"/>
</dbReference>
<dbReference type="GO" id="GO:0046872">
    <property type="term" value="F:metal ion binding"/>
    <property type="evidence" value="ECO:0007669"/>
    <property type="project" value="UniProtKB-KW"/>
</dbReference>
<dbReference type="InterPro" id="IPR052170">
    <property type="entry name" value="M29_Exopeptidase"/>
</dbReference>
<comment type="cofactor">
    <cofactor evidence="1">
        <name>Co(2+)</name>
        <dbReference type="ChEBI" id="CHEBI:48828"/>
    </cofactor>
</comment>
<evidence type="ECO:0000256" key="9">
    <source>
        <dbReference type="ARBA" id="ARBA00023049"/>
    </source>
</evidence>
<dbReference type="GO" id="GO:0008237">
    <property type="term" value="F:metallopeptidase activity"/>
    <property type="evidence" value="ECO:0007669"/>
    <property type="project" value="UniProtKB-KW"/>
</dbReference>
<evidence type="ECO:0000256" key="6">
    <source>
        <dbReference type="ARBA" id="ARBA00022670"/>
    </source>
</evidence>
<comment type="cofactor">
    <cofactor evidence="2">
        <name>Mg(2+)</name>
        <dbReference type="ChEBI" id="CHEBI:18420"/>
    </cofactor>
</comment>
<evidence type="ECO:0000256" key="2">
    <source>
        <dbReference type="ARBA" id="ARBA00001946"/>
    </source>
</evidence>
<protein>
    <submittedName>
        <fullName evidence="10">Aminopeptidase</fullName>
    </submittedName>
</protein>
<dbReference type="AlphaFoldDB" id="A0A562RT93"/>
<comment type="cofactor">
    <cofactor evidence="3">
        <name>Zn(2+)</name>
        <dbReference type="ChEBI" id="CHEBI:29105"/>
    </cofactor>
</comment>
<comment type="similarity">
    <text evidence="4">Belongs to the peptidase M29 family.</text>
</comment>
<keyword evidence="9" id="KW-0482">Metalloprotease</keyword>
<evidence type="ECO:0000256" key="8">
    <source>
        <dbReference type="ARBA" id="ARBA00022801"/>
    </source>
</evidence>
<dbReference type="InterPro" id="IPR000787">
    <property type="entry name" value="Peptidase_M29"/>
</dbReference>
<evidence type="ECO:0000313" key="11">
    <source>
        <dbReference type="Proteomes" id="UP000318307"/>
    </source>
</evidence>
<dbReference type="PANTHER" id="PTHR34448">
    <property type="entry name" value="AMINOPEPTIDASE"/>
    <property type="match status" value="1"/>
</dbReference>
<dbReference type="OrthoDB" id="9803993at2"/>
<comment type="caution">
    <text evidence="10">The sequence shown here is derived from an EMBL/GenBank/DDBJ whole genome shotgun (WGS) entry which is preliminary data.</text>
</comment>
<evidence type="ECO:0000256" key="1">
    <source>
        <dbReference type="ARBA" id="ARBA00001941"/>
    </source>
</evidence>
<keyword evidence="6" id="KW-0645">Protease</keyword>
<name>A0A562RT93_9BACT</name>
<keyword evidence="7" id="KW-0479">Metal-binding</keyword>
<reference evidence="10 11" key="1">
    <citation type="submission" date="2019-07" db="EMBL/GenBank/DDBJ databases">
        <title>Genome sequencing of 100 strains of the haloalkaliphilic chemolithoautotrophic sulfur-oxidizing bacterium Thioalkalivibrio.</title>
        <authorList>
            <person name="Muyzer G."/>
        </authorList>
    </citation>
    <scope>NUCLEOTIDE SEQUENCE [LARGE SCALE GENOMIC DNA]</scope>
    <source>
        <strain evidence="10 11">ASO4-4</strain>
    </source>
</reference>
<accession>A0A562RT93</accession>
<keyword evidence="5 10" id="KW-0031">Aminopeptidase</keyword>
<dbReference type="GO" id="GO:0006508">
    <property type="term" value="P:proteolysis"/>
    <property type="evidence" value="ECO:0007669"/>
    <property type="project" value="UniProtKB-KW"/>
</dbReference>
<dbReference type="EMBL" id="VLLC01000011">
    <property type="protein sequence ID" value="TWI72301.1"/>
    <property type="molecule type" value="Genomic_DNA"/>
</dbReference>
<evidence type="ECO:0000256" key="5">
    <source>
        <dbReference type="ARBA" id="ARBA00022438"/>
    </source>
</evidence>
<evidence type="ECO:0000256" key="3">
    <source>
        <dbReference type="ARBA" id="ARBA00001947"/>
    </source>
</evidence>
<dbReference type="Proteomes" id="UP000318307">
    <property type="component" value="Unassembled WGS sequence"/>
</dbReference>
<evidence type="ECO:0000256" key="7">
    <source>
        <dbReference type="ARBA" id="ARBA00022723"/>
    </source>
</evidence>
<dbReference type="GO" id="GO:0004177">
    <property type="term" value="F:aminopeptidase activity"/>
    <property type="evidence" value="ECO:0007669"/>
    <property type="project" value="UniProtKB-KW"/>
</dbReference>
<evidence type="ECO:0000256" key="4">
    <source>
        <dbReference type="ARBA" id="ARBA00008236"/>
    </source>
</evidence>
<evidence type="ECO:0000313" key="10">
    <source>
        <dbReference type="EMBL" id="TWI72301.1"/>
    </source>
</evidence>